<dbReference type="Proteomes" id="UP000527324">
    <property type="component" value="Unassembled WGS sequence"/>
</dbReference>
<keyword evidence="3" id="KW-1185">Reference proteome</keyword>
<feature type="transmembrane region" description="Helical" evidence="1">
    <location>
        <begin position="74"/>
        <end position="95"/>
    </location>
</feature>
<dbReference type="InterPro" id="IPR021836">
    <property type="entry name" value="DUF3429"/>
</dbReference>
<evidence type="ECO:0008006" key="4">
    <source>
        <dbReference type="Google" id="ProtNLM"/>
    </source>
</evidence>
<accession>A0A7W9C850</accession>
<protein>
    <recommendedName>
        <fullName evidence="4">DUF3429 domain-containing protein</fullName>
    </recommendedName>
</protein>
<feature type="transmembrane region" description="Helical" evidence="1">
    <location>
        <begin position="41"/>
        <end position="62"/>
    </location>
</feature>
<proteinExistence type="predicted"/>
<dbReference type="EMBL" id="JACHOQ010000007">
    <property type="protein sequence ID" value="MBB5740858.1"/>
    <property type="molecule type" value="Genomic_DNA"/>
</dbReference>
<evidence type="ECO:0000313" key="2">
    <source>
        <dbReference type="EMBL" id="MBB5740858.1"/>
    </source>
</evidence>
<feature type="transmembrane region" description="Helical" evidence="1">
    <location>
        <begin position="132"/>
        <end position="152"/>
    </location>
</feature>
<feature type="transmembrane region" description="Helical" evidence="1">
    <location>
        <begin position="101"/>
        <end position="120"/>
    </location>
</feature>
<gene>
    <name evidence="2" type="ORF">GGQ93_002590</name>
</gene>
<evidence type="ECO:0000313" key="3">
    <source>
        <dbReference type="Proteomes" id="UP000527324"/>
    </source>
</evidence>
<dbReference type="Pfam" id="PF11911">
    <property type="entry name" value="DUF3429"/>
    <property type="match status" value="1"/>
</dbReference>
<keyword evidence="1" id="KW-0472">Membrane</keyword>
<organism evidence="2 3">
    <name type="scientific">Brevundimonas aurantiaca</name>
    <dbReference type="NCBI Taxonomy" id="74316"/>
    <lineage>
        <taxon>Bacteria</taxon>
        <taxon>Pseudomonadati</taxon>
        <taxon>Pseudomonadota</taxon>
        <taxon>Alphaproteobacteria</taxon>
        <taxon>Caulobacterales</taxon>
        <taxon>Caulobacteraceae</taxon>
        <taxon>Brevundimonas</taxon>
    </lineage>
</organism>
<dbReference type="AlphaFoldDB" id="A0A7W9C850"/>
<name>A0A7W9C850_9CAUL</name>
<feature type="transmembrane region" description="Helical" evidence="1">
    <location>
        <begin position="12"/>
        <end position="35"/>
    </location>
</feature>
<keyword evidence="1" id="KW-1133">Transmembrane helix</keyword>
<reference evidence="2 3" key="1">
    <citation type="submission" date="2020-08" db="EMBL/GenBank/DDBJ databases">
        <title>Genomic Encyclopedia of Type Strains, Phase IV (KMG-IV): sequencing the most valuable type-strain genomes for metagenomic binning, comparative biology and taxonomic classification.</title>
        <authorList>
            <person name="Goeker M."/>
        </authorList>
    </citation>
    <scope>NUCLEOTIDE SEQUENCE [LARGE SCALE GENOMIC DNA]</scope>
    <source>
        <strain evidence="2 3">DSM 4731</strain>
    </source>
</reference>
<keyword evidence="1" id="KW-0812">Transmembrane</keyword>
<comment type="caution">
    <text evidence="2">The sequence shown here is derived from an EMBL/GenBank/DDBJ whole genome shotgun (WGS) entry which is preliminary data.</text>
</comment>
<dbReference type="RefSeq" id="WP_183217516.1">
    <property type="nucleotide sequence ID" value="NZ_CAJFZW010000024.1"/>
</dbReference>
<evidence type="ECO:0000256" key="1">
    <source>
        <dbReference type="SAM" id="Phobius"/>
    </source>
</evidence>
<sequence>MDTNAPARLPSLARLLGFSGLLPQAAAVALLVGGGAELRPLALGLAFGYAALIFSFLGGVWWGLATAARGKAPAWVWSVAVLPSLLALAAAWPLAAGESDLRLSLGLLGGFIALSVLVDVRLKALGLTPEGWLGLRLPLSLGLGALTLAAALL</sequence>